<gene>
    <name evidence="3" type="ORF">GOC85_14845</name>
</gene>
<dbReference type="Gene3D" id="3.30.2310.20">
    <property type="entry name" value="RelE-like"/>
    <property type="match status" value="1"/>
</dbReference>
<evidence type="ECO:0000256" key="2">
    <source>
        <dbReference type="SAM" id="Coils"/>
    </source>
</evidence>
<protein>
    <recommendedName>
        <fullName evidence="5">Type II toxin-antitoxin system RelE/ParE family toxin</fullName>
    </recommendedName>
</protein>
<evidence type="ECO:0008006" key="5">
    <source>
        <dbReference type="Google" id="ProtNLM"/>
    </source>
</evidence>
<reference evidence="3" key="1">
    <citation type="submission" date="2019-12" db="EMBL/GenBank/DDBJ databases">
        <title>Haloferax alexandrinus strain pws11.</title>
        <authorList>
            <person name="Verma D.K."/>
            <person name="Gopal K."/>
            <person name="Prasad E.S."/>
        </authorList>
    </citation>
    <scope>NUCLEOTIDE SEQUENCE</scope>
    <source>
        <strain evidence="3">Pws11</strain>
    </source>
</reference>
<accession>A0A847TLG0</accession>
<dbReference type="RefSeq" id="WP_081606182.1">
    <property type="nucleotide sequence ID" value="NZ_JAUDRO010000001.1"/>
</dbReference>
<dbReference type="Proteomes" id="UP000619835">
    <property type="component" value="Unassembled WGS sequence"/>
</dbReference>
<keyword evidence="2" id="KW-0175">Coiled coil</keyword>
<evidence type="ECO:0000256" key="1">
    <source>
        <dbReference type="ARBA" id="ARBA00022649"/>
    </source>
</evidence>
<comment type="caution">
    <text evidence="3">The sequence shown here is derived from an EMBL/GenBank/DDBJ whole genome shotgun (WGS) entry which is preliminary data.</text>
</comment>
<dbReference type="SUPFAM" id="SSF143011">
    <property type="entry name" value="RelE-like"/>
    <property type="match status" value="1"/>
</dbReference>
<organism evidence="3 4">
    <name type="scientific">Haloferax volcanii</name>
    <name type="common">Halobacterium volcanii</name>
    <dbReference type="NCBI Taxonomy" id="2246"/>
    <lineage>
        <taxon>Archaea</taxon>
        <taxon>Methanobacteriati</taxon>
        <taxon>Methanobacteriota</taxon>
        <taxon>Stenosarchaea group</taxon>
        <taxon>Halobacteria</taxon>
        <taxon>Halobacteriales</taxon>
        <taxon>Haloferacaceae</taxon>
        <taxon>Haloferax</taxon>
    </lineage>
</organism>
<keyword evidence="1" id="KW-1277">Toxin-antitoxin system</keyword>
<dbReference type="EMBL" id="WOWC01000001">
    <property type="protein sequence ID" value="NLV03843.1"/>
    <property type="molecule type" value="Genomic_DNA"/>
</dbReference>
<feature type="coiled-coil region" evidence="2">
    <location>
        <begin position="19"/>
        <end position="46"/>
    </location>
</feature>
<dbReference type="InterPro" id="IPR007712">
    <property type="entry name" value="RelE/ParE_toxin"/>
</dbReference>
<dbReference type="InterPro" id="IPR035093">
    <property type="entry name" value="RelE/ParE_toxin_dom_sf"/>
</dbReference>
<name>A0A847TLG0_HALVO</name>
<sequence>MSVARLKETLESLSKTVFEKQFRLDYQDLEDKVQEAVAEAIEELATEYLTEPWNHPQVKYIPDQGEIWRLKIGNQGKDIDHRIFFDINDEGLVFLTVEHRDHAYQS</sequence>
<evidence type="ECO:0000313" key="3">
    <source>
        <dbReference type="EMBL" id="NLV03843.1"/>
    </source>
</evidence>
<evidence type="ECO:0000313" key="4">
    <source>
        <dbReference type="Proteomes" id="UP000619835"/>
    </source>
</evidence>
<proteinExistence type="predicted"/>
<dbReference type="Pfam" id="PF05016">
    <property type="entry name" value="ParE_toxin"/>
    <property type="match status" value="1"/>
</dbReference>
<dbReference type="AlphaFoldDB" id="A0A847TLG0"/>